<name>A0A392TMR4_9FABA</name>
<comment type="caution">
    <text evidence="1">The sequence shown here is derived from an EMBL/GenBank/DDBJ whole genome shotgun (WGS) entry which is preliminary data.</text>
</comment>
<evidence type="ECO:0000313" key="1">
    <source>
        <dbReference type="EMBL" id="MCI61426.1"/>
    </source>
</evidence>
<organism evidence="1 2">
    <name type="scientific">Trifolium medium</name>
    <dbReference type="NCBI Taxonomy" id="97028"/>
    <lineage>
        <taxon>Eukaryota</taxon>
        <taxon>Viridiplantae</taxon>
        <taxon>Streptophyta</taxon>
        <taxon>Embryophyta</taxon>
        <taxon>Tracheophyta</taxon>
        <taxon>Spermatophyta</taxon>
        <taxon>Magnoliopsida</taxon>
        <taxon>eudicotyledons</taxon>
        <taxon>Gunneridae</taxon>
        <taxon>Pentapetalae</taxon>
        <taxon>rosids</taxon>
        <taxon>fabids</taxon>
        <taxon>Fabales</taxon>
        <taxon>Fabaceae</taxon>
        <taxon>Papilionoideae</taxon>
        <taxon>50 kb inversion clade</taxon>
        <taxon>NPAAA clade</taxon>
        <taxon>Hologalegina</taxon>
        <taxon>IRL clade</taxon>
        <taxon>Trifolieae</taxon>
        <taxon>Trifolium</taxon>
    </lineage>
</organism>
<accession>A0A392TMR4</accession>
<evidence type="ECO:0000313" key="2">
    <source>
        <dbReference type="Proteomes" id="UP000265520"/>
    </source>
</evidence>
<feature type="non-terminal residue" evidence="1">
    <location>
        <position position="19"/>
    </location>
</feature>
<dbReference type="AlphaFoldDB" id="A0A392TMR4"/>
<keyword evidence="2" id="KW-1185">Reference proteome</keyword>
<proteinExistence type="predicted"/>
<sequence>MVNQGMRKPVAVVAFIALE</sequence>
<protein>
    <submittedName>
        <fullName evidence="1">Uncharacterized protein</fullName>
    </submittedName>
</protein>
<reference evidence="1 2" key="1">
    <citation type="journal article" date="2018" name="Front. Plant Sci.">
        <title>Red Clover (Trifolium pratense) and Zigzag Clover (T. medium) - A Picture of Genomic Similarities and Differences.</title>
        <authorList>
            <person name="Dluhosova J."/>
            <person name="Istvanek J."/>
            <person name="Nedelnik J."/>
            <person name="Repkova J."/>
        </authorList>
    </citation>
    <scope>NUCLEOTIDE SEQUENCE [LARGE SCALE GENOMIC DNA]</scope>
    <source>
        <strain evidence="2">cv. 10/8</strain>
        <tissue evidence="1">Leaf</tissue>
    </source>
</reference>
<dbReference type="Proteomes" id="UP000265520">
    <property type="component" value="Unassembled WGS sequence"/>
</dbReference>
<dbReference type="EMBL" id="LXQA010599839">
    <property type="protein sequence ID" value="MCI61426.1"/>
    <property type="molecule type" value="Genomic_DNA"/>
</dbReference>